<keyword evidence="1" id="KW-1133">Transmembrane helix</keyword>
<reference evidence="2 3" key="1">
    <citation type="submission" date="2019-03" db="EMBL/GenBank/DDBJ databases">
        <title>Genomic Encyclopedia of Type Strains, Phase IV (KMG-IV): sequencing the most valuable type-strain genomes for metagenomic binning, comparative biology and taxonomic classification.</title>
        <authorList>
            <person name="Goeker M."/>
        </authorList>
    </citation>
    <scope>NUCLEOTIDE SEQUENCE [LARGE SCALE GENOMIC DNA]</scope>
    <source>
        <strain evidence="2 3">LX-B</strain>
    </source>
</reference>
<comment type="caution">
    <text evidence="2">The sequence shown here is derived from an EMBL/GenBank/DDBJ whole genome shotgun (WGS) entry which is preliminary data.</text>
</comment>
<dbReference type="EMBL" id="SLUN01000023">
    <property type="protein sequence ID" value="TCL62776.1"/>
    <property type="molecule type" value="Genomic_DNA"/>
</dbReference>
<evidence type="ECO:0000256" key="1">
    <source>
        <dbReference type="SAM" id="Phobius"/>
    </source>
</evidence>
<feature type="transmembrane region" description="Helical" evidence="1">
    <location>
        <begin position="294"/>
        <end position="317"/>
    </location>
</feature>
<gene>
    <name evidence="2" type="ORF">EDC14_102356</name>
</gene>
<feature type="transmembrane region" description="Helical" evidence="1">
    <location>
        <begin position="263"/>
        <end position="288"/>
    </location>
</feature>
<proteinExistence type="predicted"/>
<evidence type="ECO:0000313" key="3">
    <source>
        <dbReference type="Proteomes" id="UP000295008"/>
    </source>
</evidence>
<feature type="transmembrane region" description="Helical" evidence="1">
    <location>
        <begin position="220"/>
        <end position="243"/>
    </location>
</feature>
<evidence type="ECO:0008006" key="4">
    <source>
        <dbReference type="Google" id="ProtNLM"/>
    </source>
</evidence>
<dbReference type="Proteomes" id="UP000295008">
    <property type="component" value="Unassembled WGS sequence"/>
</dbReference>
<feature type="transmembrane region" description="Helical" evidence="1">
    <location>
        <begin position="329"/>
        <end position="345"/>
    </location>
</feature>
<dbReference type="AlphaFoldDB" id="A0A4R1RAN6"/>
<protein>
    <recommendedName>
        <fullName evidence="4">Polymer-forming cytoskeletal protein</fullName>
    </recommendedName>
</protein>
<organism evidence="2 3">
    <name type="scientific">Hydrogenispora ethanolica</name>
    <dbReference type="NCBI Taxonomy" id="1082276"/>
    <lineage>
        <taxon>Bacteria</taxon>
        <taxon>Bacillati</taxon>
        <taxon>Bacillota</taxon>
        <taxon>Hydrogenispora</taxon>
    </lineage>
</organism>
<dbReference type="RefSeq" id="WP_132015570.1">
    <property type="nucleotide sequence ID" value="NZ_SLUN01000023.1"/>
</dbReference>
<name>A0A4R1RAN6_HYDET</name>
<keyword evidence="1" id="KW-0812">Transmembrane</keyword>
<sequence length="382" mass="41222">MKRNLIIAAIAACLIILAALPAWGESWQMAGGDRTIAENETIAGDYLFNGERLVVDGTIRGDLLVLAGEVVINGKVEGSVLGAASERLQINGAVGRDVRVAAMELTLNGSIGRSLTGWIFRLSTGPRSRVGQGILGNFIELKLAGEVLGPVAVTANTYGQIGGHLGDDLTIRGGQVVWKAPLTIDGRVTDYTGLSANPAKVKGVAIGRGYVARQERGGNFMFIFFLGWLLGSLLISIILYRLFPKSSWALTEPTVLNFRKNLLAGLLSLMVIPLLILLLGSGIIPYLGLVSLPLVILLVLVYLMLLFFSGILVNLWFGRLIFRSRLHPILMIVIGGLILAVLSTLPLLNLLVVMVTNCVGVGMLLRGIRFEFRDQHQVDYRA</sequence>
<accession>A0A4R1RAN6</accession>
<keyword evidence="3" id="KW-1185">Reference proteome</keyword>
<keyword evidence="1" id="KW-0472">Membrane</keyword>
<dbReference type="OrthoDB" id="4932388at2"/>
<evidence type="ECO:0000313" key="2">
    <source>
        <dbReference type="EMBL" id="TCL62776.1"/>
    </source>
</evidence>